<dbReference type="EMBL" id="SNRW01010155">
    <property type="protein sequence ID" value="KAA6376954.1"/>
    <property type="molecule type" value="Genomic_DNA"/>
</dbReference>
<evidence type="ECO:0000313" key="2">
    <source>
        <dbReference type="Proteomes" id="UP000324800"/>
    </source>
</evidence>
<reference evidence="1 2" key="1">
    <citation type="submission" date="2019-03" db="EMBL/GenBank/DDBJ databases">
        <title>Single cell metagenomics reveals metabolic interactions within the superorganism composed of flagellate Streblomastix strix and complex community of Bacteroidetes bacteria on its surface.</title>
        <authorList>
            <person name="Treitli S.C."/>
            <person name="Kolisko M."/>
            <person name="Husnik F."/>
            <person name="Keeling P."/>
            <person name="Hampl V."/>
        </authorList>
    </citation>
    <scope>NUCLEOTIDE SEQUENCE [LARGE SCALE GENOMIC DNA]</scope>
    <source>
        <strain evidence="1">ST1C</strain>
    </source>
</reference>
<accession>A0A5J4V364</accession>
<dbReference type="AlphaFoldDB" id="A0A5J4V364"/>
<sequence>MGFTVAAGRWDVCYKAARNAFKSYGSQSKFRGGLHHQIITIPITQTMRDFVIYDEYISGRQIANKVFDSLYVCIAASAANEFIRTQKMLNYGLPVFSYKKLKVVEKQKKTAKKLNCSELNSSNRIKALN</sequence>
<organism evidence="1 2">
    <name type="scientific">Streblomastix strix</name>
    <dbReference type="NCBI Taxonomy" id="222440"/>
    <lineage>
        <taxon>Eukaryota</taxon>
        <taxon>Metamonada</taxon>
        <taxon>Preaxostyla</taxon>
        <taxon>Oxymonadida</taxon>
        <taxon>Streblomastigidae</taxon>
        <taxon>Streblomastix</taxon>
    </lineage>
</organism>
<gene>
    <name evidence="1" type="ORF">EZS28_027520</name>
</gene>
<dbReference type="Proteomes" id="UP000324800">
    <property type="component" value="Unassembled WGS sequence"/>
</dbReference>
<evidence type="ECO:0000313" key="1">
    <source>
        <dbReference type="EMBL" id="KAA6376954.1"/>
    </source>
</evidence>
<proteinExistence type="predicted"/>
<protein>
    <submittedName>
        <fullName evidence="1">Uncharacterized protein</fullName>
    </submittedName>
</protein>
<name>A0A5J4V364_9EUKA</name>
<comment type="caution">
    <text evidence="1">The sequence shown here is derived from an EMBL/GenBank/DDBJ whole genome shotgun (WGS) entry which is preliminary data.</text>
</comment>